<feature type="compositionally biased region" description="Low complexity" evidence="1">
    <location>
        <begin position="1"/>
        <end position="12"/>
    </location>
</feature>
<organism evidence="2">
    <name type="scientific">uncultured Alphaproteobacteria bacterium</name>
    <dbReference type="NCBI Taxonomy" id="91750"/>
    <lineage>
        <taxon>Bacteria</taxon>
        <taxon>Pseudomonadati</taxon>
        <taxon>Pseudomonadota</taxon>
        <taxon>Alphaproteobacteria</taxon>
        <taxon>environmental samples</taxon>
    </lineage>
</organism>
<proteinExistence type="predicted"/>
<evidence type="ECO:0008006" key="3">
    <source>
        <dbReference type="Google" id="ProtNLM"/>
    </source>
</evidence>
<dbReference type="EMBL" id="FLUO01000001">
    <property type="protein sequence ID" value="SBV96864.1"/>
    <property type="molecule type" value="Genomic_DNA"/>
</dbReference>
<dbReference type="AlphaFoldDB" id="A0A212JBN9"/>
<dbReference type="InterPro" id="IPR019285">
    <property type="entry name" value="DUF2336"/>
</dbReference>
<dbReference type="Pfam" id="PF10098">
    <property type="entry name" value="DUF2336"/>
    <property type="match status" value="1"/>
</dbReference>
<accession>A0A212JBN9</accession>
<dbReference type="SUPFAM" id="SSF48371">
    <property type="entry name" value="ARM repeat"/>
    <property type="match status" value="1"/>
</dbReference>
<dbReference type="InterPro" id="IPR011989">
    <property type="entry name" value="ARM-like"/>
</dbReference>
<protein>
    <recommendedName>
        <fullName evidence="3">DUF2336 domain-containing protein</fullName>
    </recommendedName>
</protein>
<evidence type="ECO:0000313" key="2">
    <source>
        <dbReference type="EMBL" id="SBV96864.1"/>
    </source>
</evidence>
<feature type="region of interest" description="Disordered" evidence="1">
    <location>
        <begin position="1"/>
        <end position="34"/>
    </location>
</feature>
<reference evidence="2" key="1">
    <citation type="submission" date="2016-04" db="EMBL/GenBank/DDBJ databases">
        <authorList>
            <person name="Evans L.H."/>
            <person name="Alamgir A."/>
            <person name="Owens N."/>
            <person name="Weber N.D."/>
            <person name="Virtaneva K."/>
            <person name="Barbian K."/>
            <person name="Babar A."/>
            <person name="Rosenke K."/>
        </authorList>
    </citation>
    <scope>NUCLEOTIDE SEQUENCE</scope>
    <source>
        <strain evidence="2">86</strain>
    </source>
</reference>
<sequence length="421" mass="45324">MHTENAPAGGAAPVPPPRDYEDAKRMARHPDAGHRMAVASSHAVAPEILYYMVDDPHPAVRCCVAANPATPTQADGKLANDEDASVRAALARKIAERAPGLTPKDSHVHAVQTLALLEKLARDQLPTVRRVVAEVLKNEARIPAHIVQALARDIELAVAAPVLEFSPLLADDDLVDILSTQPVPGAMTAVSKRRGLGGQIADLVARSDDIEAMVALLNNPTAQMREETLDVLIARAPDLPPLHEPLVRRPGLPARAAIRLATFVADGLLDHLAGREDFDAGTLGVLRAAVRDRIERSFEDRDDEIARETFEQEVASARALHEKKPITEDLVRRSLEYEHDLFVKACLVVRSGCAPATVRRILAARHPEAVLALCWKAGFGADVAALVQTRLGGIEAPLSADVAELSPPEMDRLLADYAPEG</sequence>
<dbReference type="InterPro" id="IPR016024">
    <property type="entry name" value="ARM-type_fold"/>
</dbReference>
<gene>
    <name evidence="2" type="ORF">KL86APRO_10814</name>
</gene>
<evidence type="ECO:0000256" key="1">
    <source>
        <dbReference type="SAM" id="MobiDB-lite"/>
    </source>
</evidence>
<name>A0A212JBN9_9PROT</name>
<feature type="compositionally biased region" description="Basic and acidic residues" evidence="1">
    <location>
        <begin position="18"/>
        <end position="34"/>
    </location>
</feature>
<dbReference type="Gene3D" id="1.25.10.10">
    <property type="entry name" value="Leucine-rich Repeat Variant"/>
    <property type="match status" value="1"/>
</dbReference>